<dbReference type="AlphaFoldDB" id="A0A0G1B8P7"/>
<evidence type="ECO:0000313" key="1">
    <source>
        <dbReference type="EMBL" id="KKS42701.1"/>
    </source>
</evidence>
<name>A0A0G1B8P7_9BACT</name>
<gene>
    <name evidence="1" type="ORF">UV06_C0007G0031</name>
</gene>
<evidence type="ECO:0000313" key="2">
    <source>
        <dbReference type="Proteomes" id="UP000033854"/>
    </source>
</evidence>
<accession>A0A0G1B8P7</accession>
<protein>
    <submittedName>
        <fullName evidence="1">Uncharacterized protein</fullName>
    </submittedName>
</protein>
<dbReference type="EMBL" id="LCDA01000007">
    <property type="protein sequence ID" value="KKS42701.1"/>
    <property type="molecule type" value="Genomic_DNA"/>
</dbReference>
<comment type="caution">
    <text evidence="1">The sequence shown here is derived from an EMBL/GenBank/DDBJ whole genome shotgun (WGS) entry which is preliminary data.</text>
</comment>
<organism evidence="1 2">
    <name type="scientific">Candidatus Collierbacteria bacterium GW2011_GWA2_42_17</name>
    <dbReference type="NCBI Taxonomy" id="1618378"/>
    <lineage>
        <taxon>Bacteria</taxon>
        <taxon>Candidatus Collieribacteriota</taxon>
    </lineage>
</organism>
<reference evidence="1 2" key="1">
    <citation type="journal article" date="2015" name="Nature">
        <title>rRNA introns, odd ribosomes, and small enigmatic genomes across a large radiation of phyla.</title>
        <authorList>
            <person name="Brown C.T."/>
            <person name="Hug L.A."/>
            <person name="Thomas B.C."/>
            <person name="Sharon I."/>
            <person name="Castelle C.J."/>
            <person name="Singh A."/>
            <person name="Wilkins M.J."/>
            <person name="Williams K.H."/>
            <person name="Banfield J.F."/>
        </authorList>
    </citation>
    <scope>NUCLEOTIDE SEQUENCE [LARGE SCALE GENOMIC DNA]</scope>
</reference>
<dbReference type="Proteomes" id="UP000033854">
    <property type="component" value="Unassembled WGS sequence"/>
</dbReference>
<proteinExistence type="predicted"/>
<sequence>MGQVIWTKHLHERIKQRGLNPDWVDTAVRFPDEVQASSTTDSKKHIKVINGYKIVAAIKRQGSDWIITSAWWNQVNGYQAVHKTQKSFLEKIIYNLVVYLEKLLTGKKITT</sequence>